<accession>A0ABS3SZ67</accession>
<dbReference type="Gene3D" id="3.30.470.20">
    <property type="entry name" value="ATP-grasp fold, B domain"/>
    <property type="match status" value="1"/>
</dbReference>
<evidence type="ECO:0000313" key="2">
    <source>
        <dbReference type="Proteomes" id="UP000676776"/>
    </source>
</evidence>
<evidence type="ECO:0008006" key="3">
    <source>
        <dbReference type="Google" id="ProtNLM"/>
    </source>
</evidence>
<reference evidence="1 2" key="1">
    <citation type="submission" date="2021-03" db="EMBL/GenBank/DDBJ databases">
        <title>Winogradskyella sp. nov., isolated from costal sediment.</title>
        <authorList>
            <person name="Gao C."/>
        </authorList>
    </citation>
    <scope>NUCLEOTIDE SEQUENCE [LARGE SCALE GENOMIC DNA]</scope>
    <source>
        <strain evidence="1 2">DF17</strain>
    </source>
</reference>
<dbReference type="SUPFAM" id="SSF56059">
    <property type="entry name" value="Glutathione synthetase ATP-binding domain-like"/>
    <property type="match status" value="1"/>
</dbReference>
<keyword evidence="2" id="KW-1185">Reference proteome</keyword>
<comment type="caution">
    <text evidence="1">The sequence shown here is derived from an EMBL/GenBank/DDBJ whole genome shotgun (WGS) entry which is preliminary data.</text>
</comment>
<evidence type="ECO:0000313" key="1">
    <source>
        <dbReference type="EMBL" id="MBO3115786.1"/>
    </source>
</evidence>
<dbReference type="EMBL" id="JAGEVF010000002">
    <property type="protein sequence ID" value="MBO3115786.1"/>
    <property type="molecule type" value="Genomic_DNA"/>
</dbReference>
<gene>
    <name evidence="1" type="ORF">J4050_03460</name>
</gene>
<dbReference type="RefSeq" id="WP_208152559.1">
    <property type="nucleotide sequence ID" value="NZ_JAGEVF010000002.1"/>
</dbReference>
<dbReference type="Proteomes" id="UP000676776">
    <property type="component" value="Unassembled WGS sequence"/>
</dbReference>
<proteinExistence type="predicted"/>
<protein>
    <recommendedName>
        <fullName evidence="3">ATP-grasp domain-containing protein</fullName>
    </recommendedName>
</protein>
<sequence length="343" mass="40827">MENKKIVFLVDYNNRFSYKWNTKPYRSGINKEALLIEFKKLGREVIFMPYTDLNFRDRKFFVDKVFLYTSQEDENLFYKSFVEDMVLGLEMIDAKVIPGYKYLRAHHNKIFMEIIRDVAPIPEIKNIKSNYFGTFEDFRKSADSFSYPLVLKSAFGATSKAVTLINNKREALKRTKSYSSSRSFWYDLKDYIRAIKHKGYKRESRHRRKFIVQNLISGMDRDYKILVFGDKYYVLERRVKKNDFRASGSGLINYTKDIPTGILDYAHQFFDKQNLPFFAMDVAFNGEKFSLIEFQALYFGTHTLETAPYYFIQKNGEWDCVEKESVLETEIAFALDKYLRRQR</sequence>
<name>A0ABS3SZ67_9FLAO</name>
<organism evidence="1 2">
    <name type="scientific">Winogradskyella pelagia</name>
    <dbReference type="NCBI Taxonomy" id="2819984"/>
    <lineage>
        <taxon>Bacteria</taxon>
        <taxon>Pseudomonadati</taxon>
        <taxon>Bacteroidota</taxon>
        <taxon>Flavobacteriia</taxon>
        <taxon>Flavobacteriales</taxon>
        <taxon>Flavobacteriaceae</taxon>
        <taxon>Winogradskyella</taxon>
    </lineage>
</organism>